<keyword evidence="2" id="KW-0812">Transmembrane</keyword>
<evidence type="ECO:0000256" key="2">
    <source>
        <dbReference type="SAM" id="Phobius"/>
    </source>
</evidence>
<evidence type="ECO:0000313" key="4">
    <source>
        <dbReference type="Proteomes" id="UP000829291"/>
    </source>
</evidence>
<accession>A0A6J0CE94</accession>
<dbReference type="PANTHER" id="PTHR21879">
    <property type="entry name" value="FI03362P-RELATED-RELATED"/>
    <property type="match status" value="1"/>
</dbReference>
<keyword evidence="3" id="KW-0732">Signal</keyword>
<sequence length="271" mass="29732">MTFAKSFGFLLVLMISSKLARAADDADIIEKGYRTAFRVYEECQQQDIGLSPCLKKKAISFLDRFGRINSNIPITENVELIKNDHVDTQRYSEQDLESLGRAGSFREETLNTILFNKITSLMNGFDLQISLPKMTSTDLKRSIEEGRGKMKKMMGMMMMGMGMKMIAMVPLGMMGLFLLAGKAFIIAKIALVLSLIIALKKLLQQKQGGGGGDMHHGGGWQSSGGGGGGGWDRSMRSLGLDAVVPVPEGFKQTDESFAHSLAYKGQINDSR</sequence>
<reference evidence="5" key="1">
    <citation type="submission" date="2025-08" db="UniProtKB">
        <authorList>
            <consortium name="RefSeq"/>
        </authorList>
    </citation>
    <scope>IDENTIFICATION</scope>
    <source>
        <tissue evidence="5">Thorax and Abdomen</tissue>
    </source>
</reference>
<evidence type="ECO:0000313" key="5">
    <source>
        <dbReference type="RefSeq" id="XP_015525063.1"/>
    </source>
</evidence>
<dbReference type="PANTHER" id="PTHR21879:SF12">
    <property type="entry name" value="OSIRIS 12"/>
    <property type="match status" value="1"/>
</dbReference>
<evidence type="ECO:0000256" key="1">
    <source>
        <dbReference type="SAM" id="MobiDB-lite"/>
    </source>
</evidence>
<keyword evidence="2" id="KW-1133">Transmembrane helix</keyword>
<dbReference type="CTD" id="40766"/>
<protein>
    <submittedName>
        <fullName evidence="5">Uncharacterized protein LOC107228199</fullName>
    </submittedName>
</protein>
<keyword evidence="4" id="KW-1185">Reference proteome</keyword>
<dbReference type="RefSeq" id="XP_015525063.1">
    <property type="nucleotide sequence ID" value="XM_015669577.2"/>
</dbReference>
<dbReference type="InterPro" id="IPR012464">
    <property type="entry name" value="DUF1676"/>
</dbReference>
<feature type="chain" id="PRO_5026815899" evidence="3">
    <location>
        <begin position="23"/>
        <end position="271"/>
    </location>
</feature>
<feature type="transmembrane region" description="Helical" evidence="2">
    <location>
        <begin position="179"/>
        <end position="199"/>
    </location>
</feature>
<dbReference type="GO" id="GO:0016020">
    <property type="term" value="C:membrane"/>
    <property type="evidence" value="ECO:0007669"/>
    <property type="project" value="TreeGrafter"/>
</dbReference>
<proteinExistence type="predicted"/>
<organism evidence="5">
    <name type="scientific">Neodiprion lecontei</name>
    <name type="common">Redheaded pine sawfly</name>
    <dbReference type="NCBI Taxonomy" id="441921"/>
    <lineage>
        <taxon>Eukaryota</taxon>
        <taxon>Metazoa</taxon>
        <taxon>Ecdysozoa</taxon>
        <taxon>Arthropoda</taxon>
        <taxon>Hexapoda</taxon>
        <taxon>Insecta</taxon>
        <taxon>Pterygota</taxon>
        <taxon>Neoptera</taxon>
        <taxon>Endopterygota</taxon>
        <taxon>Hymenoptera</taxon>
        <taxon>Tenthredinoidea</taxon>
        <taxon>Diprionidae</taxon>
        <taxon>Diprioninae</taxon>
        <taxon>Neodiprion</taxon>
    </lineage>
</organism>
<dbReference type="KEGG" id="nlo:107228199"/>
<dbReference type="AlphaFoldDB" id="A0A6J0CE94"/>
<evidence type="ECO:0000256" key="3">
    <source>
        <dbReference type="SAM" id="SignalP"/>
    </source>
</evidence>
<dbReference type="InParanoid" id="A0A6J0CE94"/>
<dbReference type="Pfam" id="PF07898">
    <property type="entry name" value="DUF1676"/>
    <property type="match status" value="1"/>
</dbReference>
<dbReference type="OrthoDB" id="6622274at2759"/>
<dbReference type="GeneID" id="107228199"/>
<gene>
    <name evidence="5" type="primary">LOC107228199</name>
</gene>
<feature type="region of interest" description="Disordered" evidence="1">
    <location>
        <begin position="210"/>
        <end position="229"/>
    </location>
</feature>
<name>A0A6J0CE94_NEOLC</name>
<dbReference type="Proteomes" id="UP000829291">
    <property type="component" value="Chromosome 1"/>
</dbReference>
<keyword evidence="2" id="KW-0472">Membrane</keyword>
<feature type="signal peptide" evidence="3">
    <location>
        <begin position="1"/>
        <end position="22"/>
    </location>
</feature>